<evidence type="ECO:0000259" key="11">
    <source>
        <dbReference type="PROSITE" id="PS51755"/>
    </source>
</evidence>
<gene>
    <name evidence="12" type="ORF">GGR91_001238</name>
</gene>
<dbReference type="GO" id="GO:0032993">
    <property type="term" value="C:protein-DNA complex"/>
    <property type="evidence" value="ECO:0007669"/>
    <property type="project" value="TreeGrafter"/>
</dbReference>
<evidence type="ECO:0000256" key="6">
    <source>
        <dbReference type="ARBA" id="ARBA00023125"/>
    </source>
</evidence>
<feature type="domain" description="OmpR/PhoB-type" evidence="11">
    <location>
        <begin position="148"/>
        <end position="247"/>
    </location>
</feature>
<proteinExistence type="predicted"/>
<keyword evidence="4" id="KW-0902">Two-component regulatory system</keyword>
<dbReference type="InterPro" id="IPR001789">
    <property type="entry name" value="Sig_transdc_resp-reg_receiver"/>
</dbReference>
<dbReference type="InterPro" id="IPR011006">
    <property type="entry name" value="CheY-like_superfamily"/>
</dbReference>
<dbReference type="InterPro" id="IPR039420">
    <property type="entry name" value="WalR-like"/>
</dbReference>
<keyword evidence="2" id="KW-0963">Cytoplasm</keyword>
<organism evidence="12 13">
    <name type="scientific">Sphingorhabdus rigui</name>
    <dbReference type="NCBI Taxonomy" id="1282858"/>
    <lineage>
        <taxon>Bacteria</taxon>
        <taxon>Pseudomonadati</taxon>
        <taxon>Pseudomonadota</taxon>
        <taxon>Alphaproteobacteria</taxon>
        <taxon>Sphingomonadales</taxon>
        <taxon>Sphingomonadaceae</taxon>
        <taxon>Sphingorhabdus</taxon>
    </lineage>
</organism>
<comment type="subcellular location">
    <subcellularLocation>
        <location evidence="1">Cytoplasm</location>
    </subcellularLocation>
</comment>
<dbReference type="SUPFAM" id="SSF52172">
    <property type="entry name" value="CheY-like"/>
    <property type="match status" value="1"/>
</dbReference>
<evidence type="ECO:0000256" key="1">
    <source>
        <dbReference type="ARBA" id="ARBA00004496"/>
    </source>
</evidence>
<dbReference type="CDD" id="cd00383">
    <property type="entry name" value="trans_reg_C"/>
    <property type="match status" value="1"/>
</dbReference>
<feature type="modified residue" description="4-aspartylphosphate" evidence="8">
    <location>
        <position position="66"/>
    </location>
</feature>
<evidence type="ECO:0000256" key="3">
    <source>
        <dbReference type="ARBA" id="ARBA00022553"/>
    </source>
</evidence>
<sequence length="248" mass="28022">MIEPKPLPPYSRPMSATIALVDDDRNILTSVSIAMQAEGYVTRIYSDGETALKAMLENPADLGIFDIKMPRMDGLELLRRLREKSAMPVIFLTSKDEELDEALGLAMGADDYITKPFSQRLLVARVKAILRRATYDRGVSSGDAEPELEPMVRGKLQMDPARHHVKWDGKPLTLTVTEFMILEALANRPGVVRTRDQLMDAAYQDDVYVDDRTIDSHIKRLRRKFREVDPEFAAIDTLYGAGYRFADS</sequence>
<dbReference type="Proteomes" id="UP000581447">
    <property type="component" value="Unassembled WGS sequence"/>
</dbReference>
<dbReference type="PROSITE" id="PS50110">
    <property type="entry name" value="RESPONSE_REGULATORY"/>
    <property type="match status" value="1"/>
</dbReference>
<evidence type="ECO:0000256" key="5">
    <source>
        <dbReference type="ARBA" id="ARBA00023015"/>
    </source>
</evidence>
<dbReference type="InterPro" id="IPR036388">
    <property type="entry name" value="WH-like_DNA-bd_sf"/>
</dbReference>
<keyword evidence="5" id="KW-0805">Transcription regulation</keyword>
<dbReference type="SUPFAM" id="SSF46894">
    <property type="entry name" value="C-terminal effector domain of the bipartite response regulators"/>
    <property type="match status" value="1"/>
</dbReference>
<dbReference type="AlphaFoldDB" id="A0A840B1C1"/>
<evidence type="ECO:0000256" key="7">
    <source>
        <dbReference type="ARBA" id="ARBA00023163"/>
    </source>
</evidence>
<dbReference type="Gene3D" id="3.40.50.2300">
    <property type="match status" value="1"/>
</dbReference>
<keyword evidence="7" id="KW-0804">Transcription</keyword>
<dbReference type="InterPro" id="IPR016032">
    <property type="entry name" value="Sig_transdc_resp-reg_C-effctor"/>
</dbReference>
<feature type="DNA-binding region" description="OmpR/PhoB-type" evidence="9">
    <location>
        <begin position="148"/>
        <end position="247"/>
    </location>
</feature>
<keyword evidence="6 9" id="KW-0238">DNA-binding</keyword>
<dbReference type="GO" id="GO:0045893">
    <property type="term" value="P:positive regulation of DNA-templated transcription"/>
    <property type="evidence" value="ECO:0007669"/>
    <property type="project" value="UniProtKB-ARBA"/>
</dbReference>
<keyword evidence="3 8" id="KW-0597">Phosphoprotein</keyword>
<dbReference type="PANTHER" id="PTHR48111">
    <property type="entry name" value="REGULATOR OF RPOS"/>
    <property type="match status" value="1"/>
</dbReference>
<dbReference type="GO" id="GO:0000976">
    <property type="term" value="F:transcription cis-regulatory region binding"/>
    <property type="evidence" value="ECO:0007669"/>
    <property type="project" value="TreeGrafter"/>
</dbReference>
<comment type="caution">
    <text evidence="12">The sequence shown here is derived from an EMBL/GenBank/DDBJ whole genome shotgun (WGS) entry which is preliminary data.</text>
</comment>
<evidence type="ECO:0000256" key="4">
    <source>
        <dbReference type="ARBA" id="ARBA00023012"/>
    </source>
</evidence>
<dbReference type="GO" id="GO:0005829">
    <property type="term" value="C:cytosol"/>
    <property type="evidence" value="ECO:0007669"/>
    <property type="project" value="TreeGrafter"/>
</dbReference>
<dbReference type="EMBL" id="JACIEA010000001">
    <property type="protein sequence ID" value="MBB3943016.1"/>
    <property type="molecule type" value="Genomic_DNA"/>
</dbReference>
<reference evidence="12 13" key="1">
    <citation type="submission" date="2020-08" db="EMBL/GenBank/DDBJ databases">
        <title>Genomic Encyclopedia of Type Strains, Phase IV (KMG-IV): sequencing the most valuable type-strain genomes for metagenomic binning, comparative biology and taxonomic classification.</title>
        <authorList>
            <person name="Goeker M."/>
        </authorList>
    </citation>
    <scope>NUCLEOTIDE SEQUENCE [LARGE SCALE GENOMIC DNA]</scope>
    <source>
        <strain evidence="12 13">DSM 29050</strain>
    </source>
</reference>
<dbReference type="SMART" id="SM00448">
    <property type="entry name" value="REC"/>
    <property type="match status" value="1"/>
</dbReference>
<name>A0A840B1C1_9SPHN</name>
<dbReference type="Pfam" id="PF00486">
    <property type="entry name" value="Trans_reg_C"/>
    <property type="match status" value="1"/>
</dbReference>
<evidence type="ECO:0000313" key="12">
    <source>
        <dbReference type="EMBL" id="MBB3943016.1"/>
    </source>
</evidence>
<dbReference type="Gene3D" id="6.10.250.690">
    <property type="match status" value="1"/>
</dbReference>
<dbReference type="Gene3D" id="1.10.10.10">
    <property type="entry name" value="Winged helix-like DNA-binding domain superfamily/Winged helix DNA-binding domain"/>
    <property type="match status" value="1"/>
</dbReference>
<evidence type="ECO:0000259" key="10">
    <source>
        <dbReference type="PROSITE" id="PS50110"/>
    </source>
</evidence>
<evidence type="ECO:0000313" key="13">
    <source>
        <dbReference type="Proteomes" id="UP000581447"/>
    </source>
</evidence>
<evidence type="ECO:0000256" key="2">
    <source>
        <dbReference type="ARBA" id="ARBA00022490"/>
    </source>
</evidence>
<dbReference type="InterPro" id="IPR001867">
    <property type="entry name" value="OmpR/PhoB-type_DNA-bd"/>
</dbReference>
<evidence type="ECO:0000256" key="9">
    <source>
        <dbReference type="PROSITE-ProRule" id="PRU01091"/>
    </source>
</evidence>
<dbReference type="SMART" id="SM00862">
    <property type="entry name" value="Trans_reg_C"/>
    <property type="match status" value="1"/>
</dbReference>
<dbReference type="GO" id="GO:0000156">
    <property type="term" value="F:phosphorelay response regulator activity"/>
    <property type="evidence" value="ECO:0007669"/>
    <property type="project" value="TreeGrafter"/>
</dbReference>
<keyword evidence="13" id="KW-1185">Reference proteome</keyword>
<dbReference type="PANTHER" id="PTHR48111:SF21">
    <property type="entry name" value="DNA-BINDING DUAL MASTER TRANSCRIPTIONAL REGULATOR RPAA"/>
    <property type="match status" value="1"/>
</dbReference>
<dbReference type="Pfam" id="PF00072">
    <property type="entry name" value="Response_reg"/>
    <property type="match status" value="1"/>
</dbReference>
<protein>
    <submittedName>
        <fullName evidence="12">Two-component system response regulator ChvI</fullName>
    </submittedName>
</protein>
<dbReference type="FunFam" id="1.10.10.10:FF:000117">
    <property type="entry name" value="Two-component system response regulator BaeR"/>
    <property type="match status" value="1"/>
</dbReference>
<accession>A0A840B1C1</accession>
<feature type="domain" description="Response regulatory" evidence="10">
    <location>
        <begin position="17"/>
        <end position="130"/>
    </location>
</feature>
<evidence type="ECO:0000256" key="8">
    <source>
        <dbReference type="PROSITE-ProRule" id="PRU00169"/>
    </source>
</evidence>
<dbReference type="PROSITE" id="PS51755">
    <property type="entry name" value="OMPR_PHOB"/>
    <property type="match status" value="1"/>
</dbReference>